<dbReference type="InterPro" id="IPR036388">
    <property type="entry name" value="WH-like_DNA-bd_sf"/>
</dbReference>
<evidence type="ECO:0000259" key="5">
    <source>
        <dbReference type="Pfam" id="PF04542"/>
    </source>
</evidence>
<dbReference type="Pfam" id="PF08281">
    <property type="entry name" value="Sigma70_r4_2"/>
    <property type="match status" value="1"/>
</dbReference>
<keyword evidence="4" id="KW-0804">Transcription</keyword>
<evidence type="ECO:0000259" key="6">
    <source>
        <dbReference type="Pfam" id="PF08281"/>
    </source>
</evidence>
<dbReference type="InterPro" id="IPR007627">
    <property type="entry name" value="RNA_pol_sigma70_r2"/>
</dbReference>
<dbReference type="Gene3D" id="1.10.10.10">
    <property type="entry name" value="Winged helix-like DNA-binding domain superfamily/Winged helix DNA-binding domain"/>
    <property type="match status" value="1"/>
</dbReference>
<dbReference type="GO" id="GO:0006352">
    <property type="term" value="P:DNA-templated transcription initiation"/>
    <property type="evidence" value="ECO:0007669"/>
    <property type="project" value="InterPro"/>
</dbReference>
<feature type="domain" description="RNA polymerase sigma-70 region 2" evidence="5">
    <location>
        <begin position="19"/>
        <end position="82"/>
    </location>
</feature>
<comment type="caution">
    <text evidence="7">The sequence shown here is derived from an EMBL/GenBank/DDBJ whole genome shotgun (WGS) entry which is preliminary data.</text>
</comment>
<dbReference type="GO" id="GO:0016987">
    <property type="term" value="F:sigma factor activity"/>
    <property type="evidence" value="ECO:0007669"/>
    <property type="project" value="UniProtKB-KW"/>
</dbReference>
<gene>
    <name evidence="7" type="ORF">GWK10_04505</name>
</gene>
<dbReference type="Proteomes" id="UP000474296">
    <property type="component" value="Unassembled WGS sequence"/>
</dbReference>
<dbReference type="RefSeq" id="WP_164029731.1">
    <property type="nucleotide sequence ID" value="NZ_JAABOQ010000002.1"/>
</dbReference>
<keyword evidence="8" id="KW-1185">Reference proteome</keyword>
<comment type="similarity">
    <text evidence="1">Belongs to the sigma-70 factor family. ECF subfamily.</text>
</comment>
<proteinExistence type="inferred from homology"/>
<evidence type="ECO:0000313" key="7">
    <source>
        <dbReference type="EMBL" id="NER16457.1"/>
    </source>
</evidence>
<dbReference type="InterPro" id="IPR039425">
    <property type="entry name" value="RNA_pol_sigma-70-like"/>
</dbReference>
<dbReference type="SUPFAM" id="SSF88659">
    <property type="entry name" value="Sigma3 and sigma4 domains of RNA polymerase sigma factors"/>
    <property type="match status" value="1"/>
</dbReference>
<dbReference type="NCBIfam" id="TIGR02937">
    <property type="entry name" value="sigma70-ECF"/>
    <property type="match status" value="1"/>
</dbReference>
<dbReference type="GO" id="GO:0003677">
    <property type="term" value="F:DNA binding"/>
    <property type="evidence" value="ECO:0007669"/>
    <property type="project" value="InterPro"/>
</dbReference>
<dbReference type="InterPro" id="IPR013325">
    <property type="entry name" value="RNA_pol_sigma_r2"/>
</dbReference>
<organism evidence="7 8">
    <name type="scientific">Spongiivirga citrea</name>
    <dbReference type="NCBI Taxonomy" id="1481457"/>
    <lineage>
        <taxon>Bacteria</taxon>
        <taxon>Pseudomonadati</taxon>
        <taxon>Bacteroidota</taxon>
        <taxon>Flavobacteriia</taxon>
        <taxon>Flavobacteriales</taxon>
        <taxon>Flavobacteriaceae</taxon>
        <taxon>Spongiivirga</taxon>
    </lineage>
</organism>
<dbReference type="SUPFAM" id="SSF88946">
    <property type="entry name" value="Sigma2 domain of RNA polymerase sigma factors"/>
    <property type="match status" value="1"/>
</dbReference>
<reference evidence="7 8" key="1">
    <citation type="submission" date="2020-01" db="EMBL/GenBank/DDBJ databases">
        <title>Spongiivirga citrea KCTC 32990T.</title>
        <authorList>
            <person name="Wang G."/>
        </authorList>
    </citation>
    <scope>NUCLEOTIDE SEQUENCE [LARGE SCALE GENOMIC DNA]</scope>
    <source>
        <strain evidence="7 8">KCTC 32990</strain>
    </source>
</reference>
<dbReference type="EMBL" id="JAABOQ010000002">
    <property type="protein sequence ID" value="NER16457.1"/>
    <property type="molecule type" value="Genomic_DNA"/>
</dbReference>
<name>A0A6M0CLY5_9FLAO</name>
<dbReference type="InterPro" id="IPR014284">
    <property type="entry name" value="RNA_pol_sigma-70_dom"/>
</dbReference>
<evidence type="ECO:0000256" key="2">
    <source>
        <dbReference type="ARBA" id="ARBA00023015"/>
    </source>
</evidence>
<keyword evidence="2" id="KW-0805">Transcription regulation</keyword>
<feature type="domain" description="RNA polymerase sigma factor 70 region 4 type 2" evidence="6">
    <location>
        <begin position="113"/>
        <end position="163"/>
    </location>
</feature>
<evidence type="ECO:0000256" key="3">
    <source>
        <dbReference type="ARBA" id="ARBA00023082"/>
    </source>
</evidence>
<evidence type="ECO:0000256" key="4">
    <source>
        <dbReference type="ARBA" id="ARBA00023163"/>
    </source>
</evidence>
<dbReference type="AlphaFoldDB" id="A0A6M0CLY5"/>
<dbReference type="Gene3D" id="1.10.1740.10">
    <property type="match status" value="1"/>
</dbReference>
<dbReference type="InterPro" id="IPR013324">
    <property type="entry name" value="RNA_pol_sigma_r3/r4-like"/>
</dbReference>
<dbReference type="InterPro" id="IPR013249">
    <property type="entry name" value="RNA_pol_sigma70_r4_t2"/>
</dbReference>
<protein>
    <submittedName>
        <fullName evidence="7">Sigma-70 family RNA polymerase sigma factor</fullName>
    </submittedName>
</protein>
<dbReference type="PANTHER" id="PTHR43133">
    <property type="entry name" value="RNA POLYMERASE ECF-TYPE SIGMA FACTO"/>
    <property type="match status" value="1"/>
</dbReference>
<keyword evidence="3" id="KW-0731">Sigma factor</keyword>
<dbReference type="CDD" id="cd06171">
    <property type="entry name" value="Sigma70_r4"/>
    <property type="match status" value="1"/>
</dbReference>
<evidence type="ECO:0000313" key="8">
    <source>
        <dbReference type="Proteomes" id="UP000474296"/>
    </source>
</evidence>
<accession>A0A6M0CLY5</accession>
<dbReference type="Pfam" id="PF04542">
    <property type="entry name" value="Sigma70_r2"/>
    <property type="match status" value="1"/>
</dbReference>
<sequence length="172" mass="20133">MPKKLHTTVCEESVFASVFKKNSEDLYKFLYYKYGENLNPSDKVQEAFIKLWDNCAKVTPDNARGFVFTVAKRLMLNSIKHEKIVLEYQLEKPKDYTNESPEFLMEESEYLKKYQMALAKLPDGQREAFLLNRVEGKRHKEIAELLGISAKAVEKRIYSALNTLKEEIKELR</sequence>
<evidence type="ECO:0000256" key="1">
    <source>
        <dbReference type="ARBA" id="ARBA00010641"/>
    </source>
</evidence>
<dbReference type="PANTHER" id="PTHR43133:SF46">
    <property type="entry name" value="RNA POLYMERASE SIGMA-70 FACTOR ECF SUBFAMILY"/>
    <property type="match status" value="1"/>
</dbReference>